<evidence type="ECO:0000313" key="11">
    <source>
        <dbReference type="EMBL" id="GAA56523.1"/>
    </source>
</evidence>
<dbReference type="Gene3D" id="3.30.160.60">
    <property type="entry name" value="Classic Zinc Finger"/>
    <property type="match status" value="3"/>
</dbReference>
<organism evidence="11 12">
    <name type="scientific">Clonorchis sinensis</name>
    <name type="common">Chinese liver fluke</name>
    <dbReference type="NCBI Taxonomy" id="79923"/>
    <lineage>
        <taxon>Eukaryota</taxon>
        <taxon>Metazoa</taxon>
        <taxon>Spiralia</taxon>
        <taxon>Lophotrochozoa</taxon>
        <taxon>Platyhelminthes</taxon>
        <taxon>Trematoda</taxon>
        <taxon>Digenea</taxon>
        <taxon>Opisthorchiida</taxon>
        <taxon>Opisthorchiata</taxon>
        <taxon>Opisthorchiidae</taxon>
        <taxon>Clonorchis</taxon>
    </lineage>
</organism>
<dbReference type="InterPro" id="IPR036236">
    <property type="entry name" value="Znf_C2H2_sf"/>
</dbReference>
<gene>
    <name evidence="11" type="ORF">CLF_111051</name>
</gene>
<evidence type="ECO:0000256" key="8">
    <source>
        <dbReference type="ARBA" id="ARBA00023242"/>
    </source>
</evidence>
<dbReference type="PROSITE" id="PS00028">
    <property type="entry name" value="ZINC_FINGER_C2H2_1"/>
    <property type="match status" value="3"/>
</dbReference>
<evidence type="ECO:0000256" key="9">
    <source>
        <dbReference type="PROSITE-ProRule" id="PRU00042"/>
    </source>
</evidence>
<accession>G7YU93</accession>
<dbReference type="GO" id="GO:0000981">
    <property type="term" value="F:DNA-binding transcription factor activity, RNA polymerase II-specific"/>
    <property type="evidence" value="ECO:0007669"/>
    <property type="project" value="TreeGrafter"/>
</dbReference>
<comment type="subcellular location">
    <subcellularLocation>
        <location evidence="1">Nucleus</location>
    </subcellularLocation>
</comment>
<evidence type="ECO:0000256" key="3">
    <source>
        <dbReference type="ARBA" id="ARBA00022737"/>
    </source>
</evidence>
<evidence type="ECO:0000256" key="6">
    <source>
        <dbReference type="ARBA" id="ARBA00023015"/>
    </source>
</evidence>
<dbReference type="GO" id="GO:0008270">
    <property type="term" value="F:zinc ion binding"/>
    <property type="evidence" value="ECO:0007669"/>
    <property type="project" value="UniProtKB-KW"/>
</dbReference>
<dbReference type="PROSITE" id="PS50157">
    <property type="entry name" value="ZINC_FINGER_C2H2_2"/>
    <property type="match status" value="3"/>
</dbReference>
<dbReference type="FunFam" id="3.30.160.60:FF:001289">
    <property type="entry name" value="Zinc finger protein 574"/>
    <property type="match status" value="1"/>
</dbReference>
<evidence type="ECO:0000256" key="5">
    <source>
        <dbReference type="ARBA" id="ARBA00022833"/>
    </source>
</evidence>
<dbReference type="SUPFAM" id="SSF57667">
    <property type="entry name" value="beta-beta-alpha zinc fingers"/>
    <property type="match status" value="2"/>
</dbReference>
<feature type="domain" description="C2H2-type" evidence="10">
    <location>
        <begin position="150"/>
        <end position="177"/>
    </location>
</feature>
<evidence type="ECO:0000256" key="1">
    <source>
        <dbReference type="ARBA" id="ARBA00004123"/>
    </source>
</evidence>
<keyword evidence="2" id="KW-0479">Metal-binding</keyword>
<protein>
    <submittedName>
        <fullName evidence="11">Zinc finger protein 92</fullName>
    </submittedName>
</protein>
<dbReference type="SMART" id="SM00355">
    <property type="entry name" value="ZnF_C2H2"/>
    <property type="match status" value="4"/>
</dbReference>
<reference evidence="11" key="1">
    <citation type="journal article" date="2011" name="Genome Biol.">
        <title>The draft genome of the carcinogenic human liver fluke Clonorchis sinensis.</title>
        <authorList>
            <person name="Wang X."/>
            <person name="Chen W."/>
            <person name="Huang Y."/>
            <person name="Sun J."/>
            <person name="Men J."/>
            <person name="Liu H."/>
            <person name="Luo F."/>
            <person name="Guo L."/>
            <person name="Lv X."/>
            <person name="Deng C."/>
            <person name="Zhou C."/>
            <person name="Fan Y."/>
            <person name="Li X."/>
            <person name="Huang L."/>
            <person name="Hu Y."/>
            <person name="Liang C."/>
            <person name="Hu X."/>
            <person name="Xu J."/>
            <person name="Yu X."/>
        </authorList>
    </citation>
    <scope>NUCLEOTIDE SEQUENCE [LARGE SCALE GENOMIC DNA]</scope>
    <source>
        <strain evidence="11">Henan</strain>
    </source>
</reference>
<evidence type="ECO:0000256" key="4">
    <source>
        <dbReference type="ARBA" id="ARBA00022771"/>
    </source>
</evidence>
<dbReference type="EMBL" id="DF144283">
    <property type="protein sequence ID" value="GAA56523.1"/>
    <property type="molecule type" value="Genomic_DNA"/>
</dbReference>
<dbReference type="Proteomes" id="UP000008909">
    <property type="component" value="Unassembled WGS sequence"/>
</dbReference>
<evidence type="ECO:0000256" key="2">
    <source>
        <dbReference type="ARBA" id="ARBA00022723"/>
    </source>
</evidence>
<dbReference type="PANTHER" id="PTHR24394:SF29">
    <property type="entry name" value="MYONEURIN"/>
    <property type="match status" value="1"/>
</dbReference>
<keyword evidence="12" id="KW-1185">Reference proteome</keyword>
<keyword evidence="7" id="KW-0804">Transcription</keyword>
<keyword evidence="8" id="KW-0539">Nucleus</keyword>
<reference key="2">
    <citation type="submission" date="2011-10" db="EMBL/GenBank/DDBJ databases">
        <title>The genome and transcriptome sequence of Clonorchis sinensis provide insights into the carcinogenic liver fluke.</title>
        <authorList>
            <person name="Wang X."/>
            <person name="Huang Y."/>
            <person name="Chen W."/>
            <person name="Liu H."/>
            <person name="Guo L."/>
            <person name="Chen Y."/>
            <person name="Luo F."/>
            <person name="Zhou W."/>
            <person name="Sun J."/>
            <person name="Mao Q."/>
            <person name="Liang P."/>
            <person name="Zhou C."/>
            <person name="Tian Y."/>
            <person name="Men J."/>
            <person name="Lv X."/>
            <person name="Huang L."/>
            <person name="Zhou J."/>
            <person name="Hu Y."/>
            <person name="Li R."/>
            <person name="Zhang F."/>
            <person name="Lei H."/>
            <person name="Li X."/>
            <person name="Hu X."/>
            <person name="Liang C."/>
            <person name="Xu J."/>
            <person name="Wu Z."/>
            <person name="Yu X."/>
        </authorList>
    </citation>
    <scope>NUCLEOTIDE SEQUENCE</scope>
    <source>
        <strain>Henan</strain>
    </source>
</reference>
<dbReference type="AlphaFoldDB" id="G7YU93"/>
<feature type="domain" description="C2H2-type" evidence="10">
    <location>
        <begin position="75"/>
        <end position="102"/>
    </location>
</feature>
<feature type="domain" description="C2H2-type" evidence="10">
    <location>
        <begin position="103"/>
        <end position="131"/>
    </location>
</feature>
<keyword evidence="5" id="KW-0862">Zinc</keyword>
<dbReference type="Pfam" id="PF00096">
    <property type="entry name" value="zf-C2H2"/>
    <property type="match status" value="3"/>
</dbReference>
<dbReference type="GO" id="GO:0005634">
    <property type="term" value="C:nucleus"/>
    <property type="evidence" value="ECO:0007669"/>
    <property type="project" value="UniProtKB-SubCell"/>
</dbReference>
<evidence type="ECO:0000259" key="10">
    <source>
        <dbReference type="PROSITE" id="PS50157"/>
    </source>
</evidence>
<name>G7YU93_CLOSI</name>
<sequence length="208" mass="23784">MTSMLFLHISRRTGKTRRFVHTYTWGNRICRFLDDKEYEKSGTSGVAVTSAPGSGTEPHAHVISSRGSDIPNIRYQCMECSRVFRFSCRLNEHLRTHLHVRPHMCDFCSSAFKTLKGQKSHMVVMHLGEMMASEKSGTTVYSALLNRKLHPCHVCGKRWPSRGALNEHVRVHTGEKLYTCKVCTSNFKTPSTLTRHSKQCRRDAIRDT</sequence>
<keyword evidence="4 9" id="KW-0863">Zinc-finger</keyword>
<dbReference type="PANTHER" id="PTHR24394">
    <property type="entry name" value="ZINC FINGER PROTEIN"/>
    <property type="match status" value="1"/>
</dbReference>
<dbReference type="InterPro" id="IPR013087">
    <property type="entry name" value="Znf_C2H2_type"/>
</dbReference>
<keyword evidence="3" id="KW-0677">Repeat</keyword>
<keyword evidence="6" id="KW-0805">Transcription regulation</keyword>
<evidence type="ECO:0000256" key="7">
    <source>
        <dbReference type="ARBA" id="ARBA00023163"/>
    </source>
</evidence>
<proteinExistence type="predicted"/>
<evidence type="ECO:0000313" key="12">
    <source>
        <dbReference type="Proteomes" id="UP000008909"/>
    </source>
</evidence>